<gene>
    <name evidence="7" type="ORF">CARUB_v10006872mg</name>
</gene>
<evidence type="ECO:0000256" key="5">
    <source>
        <dbReference type="ARBA" id="ARBA00022729"/>
    </source>
</evidence>
<evidence type="ECO:0000256" key="2">
    <source>
        <dbReference type="ARBA" id="ARBA00005581"/>
    </source>
</evidence>
<evidence type="ECO:0000313" key="8">
    <source>
        <dbReference type="Proteomes" id="UP000029121"/>
    </source>
</evidence>
<comment type="similarity">
    <text evidence="2">Belongs to the plant self-incompatibility (S1) protein family.</text>
</comment>
<sequence>MNHLIFFTLVIAIYFGINEACKINQIIFKNDLGVGKRFQFQCKSSNADSGVRYLNHKATGGVKFKDTGTNTSLWKCVVRQGVNMKYYINLDAYTPVLKAPKCDQLREYTARLDYIYFRMDSYPPVKLYQWKT</sequence>
<dbReference type="InterPro" id="IPR010264">
    <property type="entry name" value="Self-incomp_S1"/>
</dbReference>
<dbReference type="Proteomes" id="UP000029121">
    <property type="component" value="Unassembled WGS sequence"/>
</dbReference>
<evidence type="ECO:0000256" key="1">
    <source>
        <dbReference type="ARBA" id="ARBA00004613"/>
    </source>
</evidence>
<dbReference type="GO" id="GO:0005576">
    <property type="term" value="C:extracellular region"/>
    <property type="evidence" value="ECO:0007669"/>
    <property type="project" value="UniProtKB-SubCell"/>
</dbReference>
<feature type="signal peptide" evidence="6">
    <location>
        <begin position="1"/>
        <end position="20"/>
    </location>
</feature>
<dbReference type="AlphaFoldDB" id="R0F8S2"/>
<keyword evidence="5 6" id="KW-0732">Signal</keyword>
<dbReference type="EMBL" id="KB870811">
    <property type="protein sequence ID" value="EOA18352.1"/>
    <property type="molecule type" value="Genomic_DNA"/>
</dbReference>
<reference evidence="8" key="1">
    <citation type="journal article" date="2013" name="Nat. Genet.">
        <title>The Capsella rubella genome and the genomic consequences of rapid mating system evolution.</title>
        <authorList>
            <person name="Slotte T."/>
            <person name="Hazzouri K.M."/>
            <person name="Agren J.A."/>
            <person name="Koenig D."/>
            <person name="Maumus F."/>
            <person name="Guo Y.L."/>
            <person name="Steige K."/>
            <person name="Platts A.E."/>
            <person name="Escobar J.S."/>
            <person name="Newman L.K."/>
            <person name="Wang W."/>
            <person name="Mandakova T."/>
            <person name="Vello E."/>
            <person name="Smith L.M."/>
            <person name="Henz S.R."/>
            <person name="Steffen J."/>
            <person name="Takuno S."/>
            <person name="Brandvain Y."/>
            <person name="Coop G."/>
            <person name="Andolfatto P."/>
            <person name="Hu T.T."/>
            <person name="Blanchette M."/>
            <person name="Clark R.M."/>
            <person name="Quesneville H."/>
            <person name="Nordborg M."/>
            <person name="Gaut B.S."/>
            <person name="Lysak M.A."/>
            <person name="Jenkins J."/>
            <person name="Grimwood J."/>
            <person name="Chapman J."/>
            <person name="Prochnik S."/>
            <person name="Shu S."/>
            <person name="Rokhsar D."/>
            <person name="Schmutz J."/>
            <person name="Weigel D."/>
            <person name="Wright S.I."/>
        </authorList>
    </citation>
    <scope>NUCLEOTIDE SEQUENCE [LARGE SCALE GENOMIC DNA]</scope>
    <source>
        <strain evidence="8">cv. Monte Gargano</strain>
    </source>
</reference>
<evidence type="ECO:0000256" key="3">
    <source>
        <dbReference type="ARBA" id="ARBA00022471"/>
    </source>
</evidence>
<dbReference type="Pfam" id="PF05938">
    <property type="entry name" value="Self-incomp_S1"/>
    <property type="match status" value="1"/>
</dbReference>
<organism evidence="7 8">
    <name type="scientific">Capsella rubella</name>
    <dbReference type="NCBI Taxonomy" id="81985"/>
    <lineage>
        <taxon>Eukaryota</taxon>
        <taxon>Viridiplantae</taxon>
        <taxon>Streptophyta</taxon>
        <taxon>Embryophyta</taxon>
        <taxon>Tracheophyta</taxon>
        <taxon>Spermatophyta</taxon>
        <taxon>Magnoliopsida</taxon>
        <taxon>eudicotyledons</taxon>
        <taxon>Gunneridae</taxon>
        <taxon>Pentapetalae</taxon>
        <taxon>rosids</taxon>
        <taxon>malvids</taxon>
        <taxon>Brassicales</taxon>
        <taxon>Brassicaceae</taxon>
        <taxon>Camelineae</taxon>
        <taxon>Capsella</taxon>
    </lineage>
</organism>
<keyword evidence="8" id="KW-1185">Reference proteome</keyword>
<name>R0F8S2_9BRAS</name>
<keyword evidence="4" id="KW-0964">Secreted</keyword>
<evidence type="ECO:0000256" key="4">
    <source>
        <dbReference type="ARBA" id="ARBA00022525"/>
    </source>
</evidence>
<evidence type="ECO:0000313" key="7">
    <source>
        <dbReference type="EMBL" id="EOA18352.1"/>
    </source>
</evidence>
<comment type="subcellular location">
    <subcellularLocation>
        <location evidence="1">Secreted</location>
    </subcellularLocation>
</comment>
<protein>
    <submittedName>
        <fullName evidence="7">Uncharacterized protein</fullName>
    </submittedName>
</protein>
<feature type="chain" id="PRO_5036458596" evidence="6">
    <location>
        <begin position="21"/>
        <end position="132"/>
    </location>
</feature>
<keyword evidence="3" id="KW-0713">Self-incompatibility</keyword>
<proteinExistence type="inferred from homology"/>
<accession>R0F8S2</accession>
<evidence type="ECO:0000256" key="6">
    <source>
        <dbReference type="SAM" id="SignalP"/>
    </source>
</evidence>
<dbReference type="GO" id="GO:0060320">
    <property type="term" value="P:rejection of self pollen"/>
    <property type="evidence" value="ECO:0007669"/>
    <property type="project" value="UniProtKB-KW"/>
</dbReference>